<sequence>MRHNQIIFQRLESYQDSKNYFIIKIKYSKRSYVRLVCIKYCSRSANLVNQIIRNESLLKSLCKLLEYDILEIKKQIAFFLANSAIYSDLDDFHHLVMSHEFIYKYNLLNSNDKTIIQVSLLEILEFIKEVIIAYHLVQYDGKFQLSKKLLKSSISLNSFIQRILCLDQDIEDI</sequence>
<dbReference type="Proteomes" id="UP000689195">
    <property type="component" value="Unassembled WGS sequence"/>
</dbReference>
<accession>A0A8S1YMF5</accession>
<organism evidence="1 2">
    <name type="scientific">Paramecium pentaurelia</name>
    <dbReference type="NCBI Taxonomy" id="43138"/>
    <lineage>
        <taxon>Eukaryota</taxon>
        <taxon>Sar</taxon>
        <taxon>Alveolata</taxon>
        <taxon>Ciliophora</taxon>
        <taxon>Intramacronucleata</taxon>
        <taxon>Oligohymenophorea</taxon>
        <taxon>Peniculida</taxon>
        <taxon>Parameciidae</taxon>
        <taxon>Paramecium</taxon>
    </lineage>
</organism>
<comment type="caution">
    <text evidence="1">The sequence shown here is derived from an EMBL/GenBank/DDBJ whole genome shotgun (WGS) entry which is preliminary data.</text>
</comment>
<gene>
    <name evidence="1" type="ORF">PPENT_87.1.T3030001</name>
</gene>
<keyword evidence="2" id="KW-1185">Reference proteome</keyword>
<reference evidence="1" key="1">
    <citation type="submission" date="2021-01" db="EMBL/GenBank/DDBJ databases">
        <authorList>
            <consortium name="Genoscope - CEA"/>
            <person name="William W."/>
        </authorList>
    </citation>
    <scope>NUCLEOTIDE SEQUENCE</scope>
</reference>
<dbReference type="EMBL" id="CAJJDO010000303">
    <property type="protein sequence ID" value="CAD8215070.1"/>
    <property type="molecule type" value="Genomic_DNA"/>
</dbReference>
<protein>
    <submittedName>
        <fullName evidence="1">Uncharacterized protein</fullName>
    </submittedName>
</protein>
<evidence type="ECO:0000313" key="1">
    <source>
        <dbReference type="EMBL" id="CAD8215070.1"/>
    </source>
</evidence>
<name>A0A8S1YMF5_9CILI</name>
<proteinExistence type="predicted"/>
<evidence type="ECO:0000313" key="2">
    <source>
        <dbReference type="Proteomes" id="UP000689195"/>
    </source>
</evidence>
<dbReference type="AlphaFoldDB" id="A0A8S1YMF5"/>